<evidence type="ECO:0000259" key="2">
    <source>
        <dbReference type="Pfam" id="PF13628"/>
    </source>
</evidence>
<dbReference type="Proteomes" id="UP000542776">
    <property type="component" value="Unassembled WGS sequence"/>
</dbReference>
<dbReference type="Gene3D" id="1.20.1260.10">
    <property type="match status" value="1"/>
</dbReference>
<dbReference type="EMBL" id="JACIEK010000035">
    <property type="protein sequence ID" value="MBB4000863.1"/>
    <property type="molecule type" value="Genomic_DNA"/>
</dbReference>
<feature type="chain" id="PRO_5031172084" evidence="1">
    <location>
        <begin position="29"/>
        <end position="168"/>
    </location>
</feature>
<dbReference type="InterPro" id="IPR006311">
    <property type="entry name" value="TAT_signal"/>
</dbReference>
<evidence type="ECO:0000256" key="1">
    <source>
        <dbReference type="SAM" id="SignalP"/>
    </source>
</evidence>
<dbReference type="InterPro" id="IPR025419">
    <property type="entry name" value="DUF4142"/>
</dbReference>
<proteinExistence type="predicted"/>
<accession>A0A7W6H935</accession>
<gene>
    <name evidence="3" type="ORF">GGR04_004744</name>
</gene>
<evidence type="ECO:0000313" key="3">
    <source>
        <dbReference type="EMBL" id="MBB4000863.1"/>
    </source>
</evidence>
<name>A0A7W6H935_9HYPH</name>
<dbReference type="PROSITE" id="PS51318">
    <property type="entry name" value="TAT"/>
    <property type="match status" value="1"/>
</dbReference>
<feature type="signal peptide" evidence="1">
    <location>
        <begin position="1"/>
        <end position="28"/>
    </location>
</feature>
<evidence type="ECO:0000313" key="4">
    <source>
        <dbReference type="Proteomes" id="UP000542776"/>
    </source>
</evidence>
<keyword evidence="1" id="KW-0732">Signal</keyword>
<dbReference type="Pfam" id="PF13628">
    <property type="entry name" value="DUF4142"/>
    <property type="match status" value="1"/>
</dbReference>
<reference evidence="3 4" key="1">
    <citation type="submission" date="2020-08" db="EMBL/GenBank/DDBJ databases">
        <title>Genomic Encyclopedia of Type Strains, Phase IV (KMG-IV): sequencing the most valuable type-strain genomes for metagenomic binning, comparative biology and taxonomic classification.</title>
        <authorList>
            <person name="Goeker M."/>
        </authorList>
    </citation>
    <scope>NUCLEOTIDE SEQUENCE [LARGE SCALE GENOMIC DNA]</scope>
    <source>
        <strain evidence="3 4">DSM 102238</strain>
    </source>
</reference>
<sequence>MNAMNRRNLITSLAGTAVVGLLPGAAVAQMRSAPADAAKLPALVGGDFSTATSKLAVHKASNPAVRKFAKLEIAEQAAVAKAFGATPGSAGLRPDQVAIVETLTAATGPEFDRMYVDGQIAGHRELLTIHRRYARNGSDPMARGASLVGVTGIEAHLFLIENLKRQIV</sequence>
<comment type="caution">
    <text evidence="3">The sequence shown here is derived from an EMBL/GenBank/DDBJ whole genome shotgun (WGS) entry which is preliminary data.</text>
</comment>
<dbReference type="RefSeq" id="WP_183202932.1">
    <property type="nucleotide sequence ID" value="NZ_JACIEK010000035.1"/>
</dbReference>
<organism evidence="3 4">
    <name type="scientific">Aureimonas pseudogalii</name>
    <dbReference type="NCBI Taxonomy" id="1744844"/>
    <lineage>
        <taxon>Bacteria</taxon>
        <taxon>Pseudomonadati</taxon>
        <taxon>Pseudomonadota</taxon>
        <taxon>Alphaproteobacteria</taxon>
        <taxon>Hyphomicrobiales</taxon>
        <taxon>Aurantimonadaceae</taxon>
        <taxon>Aureimonas</taxon>
    </lineage>
</organism>
<feature type="domain" description="DUF4142" evidence="2">
    <location>
        <begin position="46"/>
        <end position="157"/>
    </location>
</feature>
<keyword evidence="4" id="KW-1185">Reference proteome</keyword>
<protein>
    <submittedName>
        <fullName evidence="3">Putative membrane protein</fullName>
    </submittedName>
</protein>
<dbReference type="InterPro" id="IPR012347">
    <property type="entry name" value="Ferritin-like"/>
</dbReference>
<dbReference type="AlphaFoldDB" id="A0A7W6H935"/>